<feature type="transmembrane region" description="Helical" evidence="10">
    <location>
        <begin position="217"/>
        <end position="234"/>
    </location>
</feature>
<dbReference type="SUPFAM" id="SSF90123">
    <property type="entry name" value="ABC transporter transmembrane region"/>
    <property type="match status" value="1"/>
</dbReference>
<dbReference type="InterPro" id="IPR027417">
    <property type="entry name" value="P-loop_NTPase"/>
</dbReference>
<evidence type="ECO:0000256" key="4">
    <source>
        <dbReference type="ARBA" id="ARBA00022692"/>
    </source>
</evidence>
<evidence type="ECO:0000256" key="2">
    <source>
        <dbReference type="ARBA" id="ARBA00005417"/>
    </source>
</evidence>
<proteinExistence type="inferred from homology"/>
<feature type="transmembrane region" description="Helical" evidence="10">
    <location>
        <begin position="113"/>
        <end position="135"/>
    </location>
</feature>
<dbReference type="InterPro" id="IPR017871">
    <property type="entry name" value="ABC_transporter-like_CS"/>
</dbReference>
<reference evidence="13 14" key="1">
    <citation type="submission" date="2022-11" db="EMBL/GenBank/DDBJ databases">
        <authorList>
            <person name="Siebert D."/>
            <person name="Busche T."/>
            <person name="Saydam E."/>
            <person name="Kalinowski J."/>
            <person name="Ruckert C."/>
            <person name="Blombach B."/>
        </authorList>
    </citation>
    <scope>NUCLEOTIDE SEQUENCE [LARGE SCALE GENOMIC DNA]</scope>
    <source>
        <strain evidence="13 14">DSM 1083</strain>
    </source>
</reference>
<dbReference type="InterPro" id="IPR039421">
    <property type="entry name" value="Type_1_exporter"/>
</dbReference>
<dbReference type="Pfam" id="PF00664">
    <property type="entry name" value="ABC_membrane"/>
    <property type="match status" value="1"/>
</dbReference>
<protein>
    <submittedName>
        <fullName evidence="13">Glucan ABC transporter ATP-binding protein/ permease</fullName>
    </submittedName>
</protein>
<evidence type="ECO:0000256" key="3">
    <source>
        <dbReference type="ARBA" id="ARBA00022597"/>
    </source>
</evidence>
<evidence type="ECO:0000313" key="13">
    <source>
        <dbReference type="EMBL" id="WEF52158.1"/>
    </source>
</evidence>
<evidence type="ECO:0000259" key="12">
    <source>
        <dbReference type="PROSITE" id="PS50929"/>
    </source>
</evidence>
<dbReference type="Gene3D" id="3.40.50.300">
    <property type="entry name" value="P-loop containing nucleotide triphosphate hydrolases"/>
    <property type="match status" value="1"/>
</dbReference>
<dbReference type="PROSITE" id="PS50929">
    <property type="entry name" value="ABC_TM1F"/>
    <property type="match status" value="1"/>
</dbReference>
<dbReference type="PANTHER" id="PTHR43394">
    <property type="entry name" value="ATP-DEPENDENT PERMEASE MDL1, MITOCHONDRIAL"/>
    <property type="match status" value="1"/>
</dbReference>
<comment type="function">
    <text evidence="9">Involved in beta-(1--&gt;2)glucan export. Transmembrane domains (TMD) form a pore in the inner membrane and the ATP-binding domain (NBD) is responsible for energy generation.</text>
</comment>
<keyword evidence="14" id="KW-1185">Reference proteome</keyword>
<dbReference type="InterPro" id="IPR003439">
    <property type="entry name" value="ABC_transporter-like_ATP-bd"/>
</dbReference>
<dbReference type="Proteomes" id="UP001213907">
    <property type="component" value="Chromosome"/>
</dbReference>
<evidence type="ECO:0000256" key="9">
    <source>
        <dbReference type="ARBA" id="ARBA00024722"/>
    </source>
</evidence>
<keyword evidence="8 10" id="KW-0472">Membrane</keyword>
<keyword evidence="6 13" id="KW-0067">ATP-binding</keyword>
<feature type="domain" description="ABC transmembrane type-1" evidence="12">
    <location>
        <begin position="51"/>
        <end position="358"/>
    </location>
</feature>
<dbReference type="SMART" id="SM00382">
    <property type="entry name" value="AAA"/>
    <property type="match status" value="1"/>
</dbReference>
<dbReference type="CDD" id="cd18562">
    <property type="entry name" value="ABC_6TM_NdvA_beta-glucan_exporter_like"/>
    <property type="match status" value="1"/>
</dbReference>
<dbReference type="InterPro" id="IPR011527">
    <property type="entry name" value="ABC1_TM_dom"/>
</dbReference>
<dbReference type="PANTHER" id="PTHR43394:SF1">
    <property type="entry name" value="ATP-BINDING CASSETTE SUB-FAMILY B MEMBER 10, MITOCHONDRIAL"/>
    <property type="match status" value="1"/>
</dbReference>
<evidence type="ECO:0000259" key="11">
    <source>
        <dbReference type="PROSITE" id="PS50893"/>
    </source>
</evidence>
<accession>A0ABY8BQC4</accession>
<dbReference type="PROSITE" id="PS00211">
    <property type="entry name" value="ABC_TRANSPORTER_1"/>
    <property type="match status" value="1"/>
</dbReference>
<keyword evidence="7 10" id="KW-1133">Transmembrane helix</keyword>
<evidence type="ECO:0000256" key="10">
    <source>
        <dbReference type="SAM" id="Phobius"/>
    </source>
</evidence>
<keyword evidence="3" id="KW-0762">Sugar transport</keyword>
<keyword evidence="5" id="KW-0547">Nucleotide-binding</keyword>
<dbReference type="SUPFAM" id="SSF52540">
    <property type="entry name" value="P-loop containing nucleoside triphosphate hydrolases"/>
    <property type="match status" value="1"/>
</dbReference>
<name>A0ABY8BQC4_AFICR</name>
<evidence type="ECO:0000256" key="1">
    <source>
        <dbReference type="ARBA" id="ARBA00004651"/>
    </source>
</evidence>
<dbReference type="PROSITE" id="PS50893">
    <property type="entry name" value="ABC_TRANSPORTER_2"/>
    <property type="match status" value="1"/>
</dbReference>
<evidence type="ECO:0000256" key="7">
    <source>
        <dbReference type="ARBA" id="ARBA00022989"/>
    </source>
</evidence>
<keyword evidence="3" id="KW-0813">Transport</keyword>
<keyword evidence="4 10" id="KW-0812">Transmembrane</keyword>
<dbReference type="InterPro" id="IPR003593">
    <property type="entry name" value="AAA+_ATPase"/>
</dbReference>
<evidence type="ECO:0000313" key="14">
    <source>
        <dbReference type="Proteomes" id="UP001213907"/>
    </source>
</evidence>
<evidence type="ECO:0000256" key="8">
    <source>
        <dbReference type="ARBA" id="ARBA00023136"/>
    </source>
</evidence>
<comment type="subcellular location">
    <subcellularLocation>
        <location evidence="1">Cell membrane</location>
        <topology evidence="1">Multi-pass membrane protein</topology>
    </subcellularLocation>
</comment>
<gene>
    <name evidence="13" type="ORF">AFIC_000626</name>
</gene>
<feature type="domain" description="ABC transporter" evidence="11">
    <location>
        <begin position="392"/>
        <end position="626"/>
    </location>
</feature>
<dbReference type="Gene3D" id="1.20.1560.10">
    <property type="entry name" value="ABC transporter type 1, transmembrane domain"/>
    <property type="match status" value="1"/>
</dbReference>
<dbReference type="EMBL" id="CP113162">
    <property type="protein sequence ID" value="WEF52158.1"/>
    <property type="molecule type" value="Genomic_DNA"/>
</dbReference>
<evidence type="ECO:0000256" key="5">
    <source>
        <dbReference type="ARBA" id="ARBA00022741"/>
    </source>
</evidence>
<evidence type="ECO:0000256" key="6">
    <source>
        <dbReference type="ARBA" id="ARBA00022840"/>
    </source>
</evidence>
<dbReference type="NCBIfam" id="NF010178">
    <property type="entry name" value="PRK13657.1"/>
    <property type="match status" value="1"/>
</dbReference>
<dbReference type="Pfam" id="PF00005">
    <property type="entry name" value="ABC_tran"/>
    <property type="match status" value="1"/>
</dbReference>
<dbReference type="InterPro" id="IPR036640">
    <property type="entry name" value="ABC1_TM_sf"/>
</dbReference>
<feature type="transmembrane region" description="Helical" evidence="10">
    <location>
        <begin position="293"/>
        <end position="319"/>
    </location>
</feature>
<sequence length="645" mass="70988">MGFHSAPSSGRWPHHKLRRYRQTSKPVSHLYETGGFAKVGPHRFHPCPSSVFICGFSISSATKPGWPGFWLSQIFCSRPRNSPSRCCSAASSTCCQQVPARATAAAIPAQSPWLLLAAWAGFGLFTIICNAAVAWHADRLSHRQRQAVLTSYFDHIMQLPLTFHTGTHSGRLMKVMLQGTDALWRLWLSFFREHFASVLSLLVLLPLAFYINWRLAILLFVLCIVFTTLTTLVVRKTYGMQNEVEEQYSNLSARASDALGNVALVQSFVRIDAEVQGLRGIADKLLAAQMPVLSWWALVSVMTRASTTITVLAIFTVGIVLHQRGLTSVGEIVMFVSFATMLIQRLEQVVGFVNSVFMEAPRLQEYFDVLDAVPAVRDRPGAIDPGRLQGLVEFNDVSFSYDGKRPAIEDLSFTALPGQTIALVGETGAGKSTAIALLHRAFDPQSGVIKIDGMDIRALTLAGLRKNIGVVFQEALLFNRSIAENLRVGKPDATDEELRQAAKGAQALDFIERSEQKFETNAGERGRMLSGGERQRLSIARALLKNPPILILDEATSALDAVTEVKVNAALDTVMEGRTTFVIAHRLSTIRNATRILVFDKGRVIESGTFDELVAQGGYFANLARAQFMVQEADRDAPPIAIEKL</sequence>
<dbReference type="GO" id="GO:0005524">
    <property type="term" value="F:ATP binding"/>
    <property type="evidence" value="ECO:0007669"/>
    <property type="project" value="UniProtKB-KW"/>
</dbReference>
<feature type="transmembrane region" description="Helical" evidence="10">
    <location>
        <begin position="194"/>
        <end position="211"/>
    </location>
</feature>
<organism evidence="13 14">
    <name type="scientific">Afipia carboxydohydrogena</name>
    <name type="common">Pseudomonas carboxydohydrogena</name>
    <dbReference type="NCBI Taxonomy" id="290"/>
    <lineage>
        <taxon>Bacteria</taxon>
        <taxon>Pseudomonadati</taxon>
        <taxon>Pseudomonadota</taxon>
        <taxon>Alphaproteobacteria</taxon>
        <taxon>Hyphomicrobiales</taxon>
        <taxon>Nitrobacteraceae</taxon>
        <taxon>Afipia</taxon>
    </lineage>
</organism>
<comment type="similarity">
    <text evidence="2">Belongs to the ABC transporter superfamily.</text>
</comment>